<name>A0A0E9LRY5_9BACT</name>
<comment type="caution">
    <text evidence="1">The sequence shown here is derived from an EMBL/GenBank/DDBJ whole genome shotgun (WGS) entry which is preliminary data.</text>
</comment>
<evidence type="ECO:0000313" key="2">
    <source>
        <dbReference type="Proteomes" id="UP000032900"/>
    </source>
</evidence>
<reference evidence="1 2" key="1">
    <citation type="journal article" date="2015" name="Microbes Environ.">
        <title>Distribution and evolution of nitrogen fixation genes in the phylum bacteroidetes.</title>
        <authorList>
            <person name="Inoue J."/>
            <person name="Oshima K."/>
            <person name="Suda W."/>
            <person name="Sakamoto M."/>
            <person name="Iino T."/>
            <person name="Noda S."/>
            <person name="Hongoh Y."/>
            <person name="Hattori M."/>
            <person name="Ohkuma M."/>
        </authorList>
    </citation>
    <scope>NUCLEOTIDE SEQUENCE [LARGE SCALE GENOMIC DNA]</scope>
    <source>
        <strain evidence="1">JCM 15548</strain>
    </source>
</reference>
<organism evidence="1 2">
    <name type="scientific">Geofilum rubicundum JCM 15548</name>
    <dbReference type="NCBI Taxonomy" id="1236989"/>
    <lineage>
        <taxon>Bacteria</taxon>
        <taxon>Pseudomonadati</taxon>
        <taxon>Bacteroidota</taxon>
        <taxon>Bacteroidia</taxon>
        <taxon>Marinilabiliales</taxon>
        <taxon>Marinilabiliaceae</taxon>
        <taxon>Geofilum</taxon>
    </lineage>
</organism>
<keyword evidence="2" id="KW-1185">Reference proteome</keyword>
<dbReference type="STRING" id="1236989.JCM15548_14458"/>
<dbReference type="OrthoDB" id="788168at2"/>
<dbReference type="EMBL" id="BAZW01000079">
    <property type="protein sequence ID" value="GAO27620.1"/>
    <property type="molecule type" value="Genomic_DNA"/>
</dbReference>
<proteinExistence type="predicted"/>
<dbReference type="Proteomes" id="UP000032900">
    <property type="component" value="Unassembled WGS sequence"/>
</dbReference>
<accession>A0A0E9LRY5</accession>
<evidence type="ECO:0000313" key="1">
    <source>
        <dbReference type="EMBL" id="GAO27620.1"/>
    </source>
</evidence>
<dbReference type="RefSeq" id="WP_062128540.1">
    <property type="nucleotide sequence ID" value="NZ_BAZW01000079.1"/>
</dbReference>
<dbReference type="AlphaFoldDB" id="A0A0E9LRY5"/>
<gene>
    <name evidence="1" type="ORF">JCM15548_14458</name>
</gene>
<protein>
    <submittedName>
        <fullName evidence="1">Uncharacterized protein</fullName>
    </submittedName>
</protein>
<sequence length="266" mass="30858">MEVSVGSLKVFELPDIFSKVVLAQLVASTRDDEKLELSRQLWKRMELLLEHAPYFDQDFSAYEKISTLLSPDGVLKIITWNVALENGTNSFVGGLAVKHDGKIEVHELIDQYPSIKNPEQASLSTKRWYGAVYYDLIETRYRRKSYYTLLGFNPNNRFSKIRVIDVLTISSGGKPHFGNAILEVDGRLRRRKVFEYSDRASMMLRYDAGEDMIVMDNLAPMEPLFENNFSYYGPDFTHNGFKFEKGKWVYYNDIELRNPATPRRRP</sequence>